<protein>
    <submittedName>
        <fullName evidence="9">G4557 protein</fullName>
    </submittedName>
</protein>
<evidence type="ECO:0000259" key="8">
    <source>
        <dbReference type="SMART" id="SM00727"/>
    </source>
</evidence>
<dbReference type="InterPro" id="IPR041243">
    <property type="entry name" value="STI1/HOP_DP"/>
</dbReference>
<dbReference type="InterPro" id="IPR019734">
    <property type="entry name" value="TPR_rpt"/>
</dbReference>
<feature type="repeat" description="TPR" evidence="5">
    <location>
        <begin position="37"/>
        <end position="70"/>
    </location>
</feature>
<dbReference type="EMBL" id="CAXHTA020000006">
    <property type="protein sequence ID" value="CAL5222224.1"/>
    <property type="molecule type" value="Genomic_DNA"/>
</dbReference>
<feature type="repeat" description="TPR" evidence="5">
    <location>
        <begin position="324"/>
        <end position="357"/>
    </location>
</feature>
<feature type="region of interest" description="Disordered" evidence="7">
    <location>
        <begin position="192"/>
        <end position="255"/>
    </location>
</feature>
<sequence>MASDPFKANGNAAFAAGNHEEAIKHFTEGIAVDPSNHVLYSNRSASYASLQQYEEALTDAEKVVELKPDWPKGYSRLGAAAIGLGDTEQAKAAYEKGLEVDPANEGFKTELENLKRPPRSAGGGFFGPEILGKLALNPATAPLLSQPDFIHMIQDVNKNPNNMSKYLGDDRFQQALQVGLGMNVMGGDEFKRRHQGDASAHASSSSTATPQPKPAPKPKEPEPEPEPTPMEEEPVDEAEKALREQKADAQKAKEAGNAAYKARQFEKAVEHYDHAIKLDDSDISFLTNRAAVYLEMGEYEKCIVDCDTAVEKGRDIRADYKVIARALTRKANALAKQERYEEAVETYHKSLTEHRNADTLKRLQETEKKLKEQQTKAYISMDISNEEREKGNQAFNEQKYPEAVKHYTEALARGPPEVNPDAHKLFSNRAACYTKLGAWNEGLKDAEQCIALEPTFIKGYIRKGHLQFFMKEYEKAAETYEAGLQQDPNNLELKDGIARCMEAVNKINRGDISEDELAVRREKAMADPNIQNILTDPVMRQVLQDFQEDPQGAQRHTRSPMIMEKLQKLINAGIVRQGP</sequence>
<comment type="subcellular location">
    <subcellularLocation>
        <location evidence="1">Cytoplasm</location>
    </subcellularLocation>
</comment>
<dbReference type="PANTHER" id="PTHR22904">
    <property type="entry name" value="TPR REPEAT CONTAINING PROTEIN"/>
    <property type="match status" value="1"/>
</dbReference>
<feature type="domain" description="STI1" evidence="8">
    <location>
        <begin position="527"/>
        <end position="566"/>
    </location>
</feature>
<keyword evidence="3" id="KW-0677">Repeat</keyword>
<accession>A0ABP1FSV0</accession>
<organism evidence="9 10">
    <name type="scientific">Coccomyxa viridis</name>
    <dbReference type="NCBI Taxonomy" id="1274662"/>
    <lineage>
        <taxon>Eukaryota</taxon>
        <taxon>Viridiplantae</taxon>
        <taxon>Chlorophyta</taxon>
        <taxon>core chlorophytes</taxon>
        <taxon>Trebouxiophyceae</taxon>
        <taxon>Trebouxiophyceae incertae sedis</taxon>
        <taxon>Coccomyxaceae</taxon>
        <taxon>Coccomyxa</taxon>
    </lineage>
</organism>
<feature type="repeat" description="TPR" evidence="5">
    <location>
        <begin position="457"/>
        <end position="490"/>
    </location>
</feature>
<evidence type="ECO:0000313" key="10">
    <source>
        <dbReference type="Proteomes" id="UP001497392"/>
    </source>
</evidence>
<feature type="domain" description="STI1" evidence="8">
    <location>
        <begin position="127"/>
        <end position="166"/>
    </location>
</feature>
<dbReference type="Pfam" id="PF13414">
    <property type="entry name" value="TPR_11"/>
    <property type="match status" value="1"/>
</dbReference>
<dbReference type="Pfam" id="PF17830">
    <property type="entry name" value="STI1-HOP_DP"/>
    <property type="match status" value="2"/>
</dbReference>
<gene>
    <name evidence="9" type="primary">g4557</name>
    <name evidence="9" type="ORF">VP750_LOCUS3883</name>
</gene>
<dbReference type="Gene3D" id="1.25.40.10">
    <property type="entry name" value="Tetratricopeptide repeat domain"/>
    <property type="match status" value="3"/>
</dbReference>
<feature type="compositionally biased region" description="Low complexity" evidence="7">
    <location>
        <begin position="198"/>
        <end position="210"/>
    </location>
</feature>
<keyword evidence="2" id="KW-0963">Cytoplasm</keyword>
<keyword evidence="10" id="KW-1185">Reference proteome</keyword>
<evidence type="ECO:0000256" key="2">
    <source>
        <dbReference type="ARBA" id="ARBA00022490"/>
    </source>
</evidence>
<evidence type="ECO:0000313" key="9">
    <source>
        <dbReference type="EMBL" id="CAL5222224.1"/>
    </source>
</evidence>
<evidence type="ECO:0000256" key="5">
    <source>
        <dbReference type="PROSITE-ProRule" id="PRU00339"/>
    </source>
</evidence>
<name>A0ABP1FSV0_9CHLO</name>
<feature type="compositionally biased region" description="Basic and acidic residues" evidence="7">
    <location>
        <begin position="237"/>
        <end position="254"/>
    </location>
</feature>
<feature type="repeat" description="TPR" evidence="5">
    <location>
        <begin position="3"/>
        <end position="36"/>
    </location>
</feature>
<dbReference type="PANTHER" id="PTHR22904:SF533">
    <property type="entry name" value="HSP70-HSP90 ORGANIZING PROTEIN 3"/>
    <property type="match status" value="1"/>
</dbReference>
<proteinExistence type="predicted"/>
<dbReference type="InterPro" id="IPR011990">
    <property type="entry name" value="TPR-like_helical_dom_sf"/>
</dbReference>
<dbReference type="SMART" id="SM00727">
    <property type="entry name" value="STI1"/>
    <property type="match status" value="2"/>
</dbReference>
<feature type="compositionally biased region" description="Acidic residues" evidence="7">
    <location>
        <begin position="223"/>
        <end position="236"/>
    </location>
</feature>
<dbReference type="SMART" id="SM00028">
    <property type="entry name" value="TPR"/>
    <property type="match status" value="9"/>
</dbReference>
<keyword evidence="4 5" id="KW-0802">TPR repeat</keyword>
<dbReference type="Proteomes" id="UP001497392">
    <property type="component" value="Unassembled WGS sequence"/>
</dbReference>
<dbReference type="SUPFAM" id="SSF48452">
    <property type="entry name" value="TPR-like"/>
    <property type="match status" value="3"/>
</dbReference>
<comment type="caution">
    <text evidence="9">The sequence shown here is derived from an EMBL/GenBank/DDBJ whole genome shotgun (WGS) entry which is preliminary data.</text>
</comment>
<dbReference type="PROSITE" id="PS50005">
    <property type="entry name" value="TPR"/>
    <property type="match status" value="6"/>
</dbReference>
<dbReference type="InterPro" id="IPR006636">
    <property type="entry name" value="STI1_HS-bd"/>
</dbReference>
<evidence type="ECO:0000256" key="4">
    <source>
        <dbReference type="ARBA" id="ARBA00022803"/>
    </source>
</evidence>
<evidence type="ECO:0000256" key="6">
    <source>
        <dbReference type="SAM" id="Coils"/>
    </source>
</evidence>
<evidence type="ECO:0000256" key="7">
    <source>
        <dbReference type="SAM" id="MobiDB-lite"/>
    </source>
</evidence>
<feature type="repeat" description="TPR" evidence="5">
    <location>
        <begin position="71"/>
        <end position="104"/>
    </location>
</feature>
<dbReference type="Gene3D" id="1.10.260.100">
    <property type="match status" value="2"/>
</dbReference>
<keyword evidence="6" id="KW-0175">Coiled coil</keyword>
<evidence type="ECO:0000256" key="1">
    <source>
        <dbReference type="ARBA" id="ARBA00004496"/>
    </source>
</evidence>
<evidence type="ECO:0000256" key="3">
    <source>
        <dbReference type="ARBA" id="ARBA00022737"/>
    </source>
</evidence>
<reference evidence="9 10" key="1">
    <citation type="submission" date="2024-06" db="EMBL/GenBank/DDBJ databases">
        <authorList>
            <person name="Kraege A."/>
            <person name="Thomma B."/>
        </authorList>
    </citation>
    <scope>NUCLEOTIDE SEQUENCE [LARGE SCALE GENOMIC DNA]</scope>
</reference>
<feature type="repeat" description="TPR" evidence="5">
    <location>
        <begin position="249"/>
        <end position="282"/>
    </location>
</feature>
<dbReference type="Pfam" id="PF13176">
    <property type="entry name" value="TPR_7"/>
    <property type="match status" value="1"/>
</dbReference>
<feature type="coiled-coil region" evidence="6">
    <location>
        <begin position="323"/>
        <end position="376"/>
    </location>
</feature>
<dbReference type="Pfam" id="PF13432">
    <property type="entry name" value="TPR_16"/>
    <property type="match status" value="1"/>
</dbReference>
<dbReference type="Pfam" id="PF13181">
    <property type="entry name" value="TPR_8"/>
    <property type="match status" value="2"/>
</dbReference>